<comment type="caution">
    <text evidence="2">The sequence shown here is derived from an EMBL/GenBank/DDBJ whole genome shotgun (WGS) entry which is preliminary data.</text>
</comment>
<dbReference type="EMBL" id="JAPFFF010000015">
    <property type="protein sequence ID" value="KAK8866375.1"/>
    <property type="molecule type" value="Genomic_DNA"/>
</dbReference>
<evidence type="ECO:0000313" key="3">
    <source>
        <dbReference type="Proteomes" id="UP001470230"/>
    </source>
</evidence>
<sequence>MGCCHSFTTSFNFLQSPHSPSSGITNSRSTAKSINDHTDDTIPLTSSKAKNKSRDLIDHNEENFSRIIPLLEERDPSSKFANVNDQRRFSTTSIRSHSSSSSFASLENGISNSIKENEFHREDIKDENANSNQSQIQSTNLNSSMNENTNNAQLNNNHNDDINLLYNKDDLLMSTEDEGGISGEMDSSFDDN</sequence>
<accession>A0ABR2IN14</accession>
<evidence type="ECO:0000256" key="1">
    <source>
        <dbReference type="SAM" id="MobiDB-lite"/>
    </source>
</evidence>
<gene>
    <name evidence="2" type="ORF">M9Y10_009337</name>
</gene>
<name>A0ABR2IN14_9EUKA</name>
<organism evidence="2 3">
    <name type="scientific">Tritrichomonas musculus</name>
    <dbReference type="NCBI Taxonomy" id="1915356"/>
    <lineage>
        <taxon>Eukaryota</taxon>
        <taxon>Metamonada</taxon>
        <taxon>Parabasalia</taxon>
        <taxon>Tritrichomonadida</taxon>
        <taxon>Tritrichomonadidae</taxon>
        <taxon>Tritrichomonas</taxon>
    </lineage>
</organism>
<protein>
    <submittedName>
        <fullName evidence="2">Uncharacterized protein</fullName>
    </submittedName>
</protein>
<proteinExistence type="predicted"/>
<dbReference type="Proteomes" id="UP001470230">
    <property type="component" value="Unassembled WGS sequence"/>
</dbReference>
<evidence type="ECO:0000313" key="2">
    <source>
        <dbReference type="EMBL" id="KAK8866375.1"/>
    </source>
</evidence>
<keyword evidence="3" id="KW-1185">Reference proteome</keyword>
<feature type="region of interest" description="Disordered" evidence="1">
    <location>
        <begin position="16"/>
        <end position="52"/>
    </location>
</feature>
<feature type="compositionally biased region" description="Polar residues" evidence="1">
    <location>
        <begin position="16"/>
        <end position="33"/>
    </location>
</feature>
<reference evidence="2 3" key="1">
    <citation type="submission" date="2024-04" db="EMBL/GenBank/DDBJ databases">
        <title>Tritrichomonas musculus Genome.</title>
        <authorList>
            <person name="Alves-Ferreira E."/>
            <person name="Grigg M."/>
            <person name="Lorenzi H."/>
            <person name="Galac M."/>
        </authorList>
    </citation>
    <scope>NUCLEOTIDE SEQUENCE [LARGE SCALE GENOMIC DNA]</scope>
    <source>
        <strain evidence="2 3">EAF2021</strain>
    </source>
</reference>